<keyword evidence="4 5" id="KW-0472">Membrane</keyword>
<evidence type="ECO:0000256" key="2">
    <source>
        <dbReference type="ARBA" id="ARBA00022692"/>
    </source>
</evidence>
<feature type="domain" description="Major facilitator superfamily (MFS) profile" evidence="6">
    <location>
        <begin position="16"/>
        <end position="409"/>
    </location>
</feature>
<dbReference type="GO" id="GO:0016020">
    <property type="term" value="C:membrane"/>
    <property type="evidence" value="ECO:0007669"/>
    <property type="project" value="UniProtKB-SubCell"/>
</dbReference>
<evidence type="ECO:0000259" key="6">
    <source>
        <dbReference type="PROSITE" id="PS50850"/>
    </source>
</evidence>
<dbReference type="Gene3D" id="1.20.1250.20">
    <property type="entry name" value="MFS general substrate transporter like domains"/>
    <property type="match status" value="2"/>
</dbReference>
<dbReference type="RefSeq" id="WP_208672272.1">
    <property type="nucleotide sequence ID" value="NZ_CP024767.1"/>
</dbReference>
<dbReference type="PANTHER" id="PTHR23514:SF13">
    <property type="entry name" value="INNER MEMBRANE PROTEIN YBJJ"/>
    <property type="match status" value="1"/>
</dbReference>
<gene>
    <name evidence="7" type="ORF">CUN61_16065</name>
</gene>
<feature type="transmembrane region" description="Helical" evidence="5">
    <location>
        <begin position="16"/>
        <end position="34"/>
    </location>
</feature>
<dbReference type="PANTHER" id="PTHR23514">
    <property type="entry name" value="BYPASS OF STOP CODON PROTEIN 6"/>
    <property type="match status" value="1"/>
</dbReference>
<feature type="transmembrane region" description="Helical" evidence="5">
    <location>
        <begin position="264"/>
        <end position="285"/>
    </location>
</feature>
<evidence type="ECO:0000256" key="3">
    <source>
        <dbReference type="ARBA" id="ARBA00022989"/>
    </source>
</evidence>
<dbReference type="InterPro" id="IPR020846">
    <property type="entry name" value="MFS_dom"/>
</dbReference>
<evidence type="ECO:0000256" key="4">
    <source>
        <dbReference type="ARBA" id="ARBA00023136"/>
    </source>
</evidence>
<feature type="transmembrane region" description="Helical" evidence="5">
    <location>
        <begin position="322"/>
        <end position="343"/>
    </location>
</feature>
<evidence type="ECO:0000256" key="1">
    <source>
        <dbReference type="ARBA" id="ARBA00004141"/>
    </source>
</evidence>
<accession>A0A4P6GER5</accession>
<dbReference type="AlphaFoldDB" id="A0A4P6GER5"/>
<feature type="transmembrane region" description="Helical" evidence="5">
    <location>
        <begin position="175"/>
        <end position="196"/>
    </location>
</feature>
<dbReference type="InterPro" id="IPR051788">
    <property type="entry name" value="MFS_Transporter"/>
</dbReference>
<dbReference type="EMBL" id="CP024767">
    <property type="protein sequence ID" value="QAY88312.1"/>
    <property type="molecule type" value="Genomic_DNA"/>
</dbReference>
<reference evidence="7 8" key="1">
    <citation type="submission" date="2017-11" db="EMBL/GenBank/DDBJ databases">
        <title>Genome sequence of Pseudomonas arsenicoxydans ACM1.</title>
        <authorList>
            <person name="Nascimento F.X."/>
        </authorList>
    </citation>
    <scope>NUCLEOTIDE SEQUENCE [LARGE SCALE GENOMIC DNA]</scope>
    <source>
        <strain evidence="7 8">ACM1</strain>
    </source>
</reference>
<sequence length="420" mass="44160">MSTLQKTPVPLRIRKARIATFLGFVMIGAMMYIWSTGVSVFRTQLGFSGEQGDANFGLIALGVGVGSAAGALWVGRLLDRLGAKPVITVCALAYPLSIIPLGFVSGFWFALCFGVVLGLLRGALDTALNAHGVQVERFYRRSIMSGFHAFYSLGGFLLGMACSWLTGFYTDSVQMPYTVLGVAMFIVGCVFSRWLLGKHDLPEASSSDWQTGVQSPDEPGQGPSAKTLLVMIAFGVLLLGSMMGENAIADWGQEYIRREFSTTTSTAGMAVSIFVGAAFIGRLFGDRLAAAFGNAQVVFGCGSICVLGMSLTIVGGTAVTGIIGFALFGLGLSCIAPLMISAAGRRDPTHAGRNIGIVNCIGFSGMLVGPAAITVIVSNFGLSTLMFFPLTMLGLLATFGPLLMRAPKTIVTTNQATKSV</sequence>
<dbReference type="CDD" id="cd17393">
    <property type="entry name" value="MFS_MosC_like"/>
    <property type="match status" value="1"/>
</dbReference>
<feature type="transmembrane region" description="Helical" evidence="5">
    <location>
        <begin position="227"/>
        <end position="244"/>
    </location>
</feature>
<comment type="subcellular location">
    <subcellularLocation>
        <location evidence="1">Membrane</location>
        <topology evidence="1">Multi-pass membrane protein</topology>
    </subcellularLocation>
</comment>
<dbReference type="PROSITE" id="PS50850">
    <property type="entry name" value="MFS"/>
    <property type="match status" value="1"/>
</dbReference>
<dbReference type="Proteomes" id="UP000291121">
    <property type="component" value="Chromosome"/>
</dbReference>
<protein>
    <submittedName>
        <fullName evidence="7">MFS transporter</fullName>
    </submittedName>
</protein>
<feature type="transmembrane region" description="Helical" evidence="5">
    <location>
        <begin position="54"/>
        <end position="74"/>
    </location>
</feature>
<feature type="transmembrane region" description="Helical" evidence="5">
    <location>
        <begin position="149"/>
        <end position="169"/>
    </location>
</feature>
<keyword evidence="8" id="KW-1185">Reference proteome</keyword>
<evidence type="ECO:0000313" key="7">
    <source>
        <dbReference type="EMBL" id="QAY88312.1"/>
    </source>
</evidence>
<name>A0A4P6GER5_9PSED</name>
<evidence type="ECO:0000256" key="5">
    <source>
        <dbReference type="SAM" id="Phobius"/>
    </source>
</evidence>
<dbReference type="SUPFAM" id="SSF103473">
    <property type="entry name" value="MFS general substrate transporter"/>
    <property type="match status" value="1"/>
</dbReference>
<evidence type="ECO:0000313" key="8">
    <source>
        <dbReference type="Proteomes" id="UP000291121"/>
    </source>
</evidence>
<feature type="transmembrane region" description="Helical" evidence="5">
    <location>
        <begin position="355"/>
        <end position="380"/>
    </location>
</feature>
<keyword evidence="3 5" id="KW-1133">Transmembrane helix</keyword>
<dbReference type="Pfam" id="PF07690">
    <property type="entry name" value="MFS_1"/>
    <property type="match status" value="2"/>
</dbReference>
<feature type="transmembrane region" description="Helical" evidence="5">
    <location>
        <begin position="107"/>
        <end position="128"/>
    </location>
</feature>
<proteinExistence type="predicted"/>
<dbReference type="InterPro" id="IPR011701">
    <property type="entry name" value="MFS"/>
</dbReference>
<organism evidence="7 8">
    <name type="scientific">Pseudomonas arsenicoxydans</name>
    <dbReference type="NCBI Taxonomy" id="702115"/>
    <lineage>
        <taxon>Bacteria</taxon>
        <taxon>Pseudomonadati</taxon>
        <taxon>Pseudomonadota</taxon>
        <taxon>Gammaproteobacteria</taxon>
        <taxon>Pseudomonadales</taxon>
        <taxon>Pseudomonadaceae</taxon>
        <taxon>Pseudomonas</taxon>
    </lineage>
</organism>
<feature type="transmembrane region" description="Helical" evidence="5">
    <location>
        <begin position="386"/>
        <end position="404"/>
    </location>
</feature>
<dbReference type="GO" id="GO:0022857">
    <property type="term" value="F:transmembrane transporter activity"/>
    <property type="evidence" value="ECO:0007669"/>
    <property type="project" value="InterPro"/>
</dbReference>
<dbReference type="InterPro" id="IPR036259">
    <property type="entry name" value="MFS_trans_sf"/>
</dbReference>
<keyword evidence="2 5" id="KW-0812">Transmembrane</keyword>